<name>A0A1S3RL76_SALSA</name>
<feature type="transmembrane region" description="Helical" evidence="6">
    <location>
        <begin position="90"/>
        <end position="110"/>
    </location>
</feature>
<proteinExistence type="predicted"/>
<reference evidence="9 10" key="1">
    <citation type="submission" date="2025-05" db="UniProtKB">
        <authorList>
            <consortium name="RefSeq"/>
        </authorList>
    </citation>
    <scope>IDENTIFICATION</scope>
</reference>
<gene>
    <name evidence="9 10" type="primary">LOC106603657</name>
</gene>
<protein>
    <submittedName>
        <fullName evidence="9 10">Uncharacterized protein LOC106603657 isoform X1</fullName>
    </submittedName>
</protein>
<dbReference type="RefSeq" id="XP_014053063.2">
    <property type="nucleotide sequence ID" value="XM_014197588.2"/>
</dbReference>
<evidence type="ECO:0000313" key="9">
    <source>
        <dbReference type="RefSeq" id="XP_014053061.2"/>
    </source>
</evidence>
<organism evidence="8 9">
    <name type="scientific">Salmo salar</name>
    <name type="common">Atlantic salmon</name>
    <dbReference type="NCBI Taxonomy" id="8030"/>
    <lineage>
        <taxon>Eukaryota</taxon>
        <taxon>Metazoa</taxon>
        <taxon>Chordata</taxon>
        <taxon>Craniata</taxon>
        <taxon>Vertebrata</taxon>
        <taxon>Euteleostomi</taxon>
        <taxon>Actinopterygii</taxon>
        <taxon>Neopterygii</taxon>
        <taxon>Teleostei</taxon>
        <taxon>Protacanthopterygii</taxon>
        <taxon>Salmoniformes</taxon>
        <taxon>Salmonidae</taxon>
        <taxon>Salmoninae</taxon>
        <taxon>Salmo</taxon>
    </lineage>
</organism>
<evidence type="ECO:0000256" key="1">
    <source>
        <dbReference type="ARBA" id="ARBA00022729"/>
    </source>
</evidence>
<evidence type="ECO:0000256" key="2">
    <source>
        <dbReference type="ARBA" id="ARBA00023157"/>
    </source>
</evidence>
<keyword evidence="6" id="KW-0472">Membrane</keyword>
<dbReference type="InterPro" id="IPR052598">
    <property type="entry name" value="IgSF_CEA-related"/>
</dbReference>
<keyword evidence="2" id="KW-1015">Disulfide bond</keyword>
<evidence type="ECO:0000256" key="6">
    <source>
        <dbReference type="SAM" id="Phobius"/>
    </source>
</evidence>
<keyword evidence="4" id="KW-0393">Immunoglobulin domain</keyword>
<sequence length="240" mass="27227">MTCEVKGSNLSYWWLKDDQPFLTDSRWLLGERNQTLQVNNLTKADCGKYICLVANKAGQSRGHFQLTDNQSSVCKDGIVRATLPIGQREFLIMVILGICIFGLLIIIACIRRYHPEIRKHLAGLCNKEQHPVRNRRGRRRDRDTPVTGNHVYDEIGDEQEQLEQEEVIPLPYIYTDFLPNRKRAKPLEDFGYSTIGPASLSGVTVIEASEQGLECRELGPSDVLGRSHYPRPCSLVNVMS</sequence>
<dbReference type="KEGG" id="sasa:106603657"/>
<keyword evidence="6" id="KW-1133">Transmembrane helix</keyword>
<evidence type="ECO:0000313" key="8">
    <source>
        <dbReference type="Proteomes" id="UP001652741"/>
    </source>
</evidence>
<evidence type="ECO:0000256" key="5">
    <source>
        <dbReference type="SAM" id="MobiDB-lite"/>
    </source>
</evidence>
<evidence type="ECO:0000313" key="10">
    <source>
        <dbReference type="RefSeq" id="XP_014053063.2"/>
    </source>
</evidence>
<feature type="domain" description="Ig-like" evidence="7">
    <location>
        <begin position="1"/>
        <end position="67"/>
    </location>
</feature>
<dbReference type="Pfam" id="PF07679">
    <property type="entry name" value="I-set"/>
    <property type="match status" value="1"/>
</dbReference>
<dbReference type="PROSITE" id="PS50835">
    <property type="entry name" value="IG_LIKE"/>
    <property type="match status" value="1"/>
</dbReference>
<keyword evidence="3" id="KW-0325">Glycoprotein</keyword>
<dbReference type="InterPro" id="IPR013783">
    <property type="entry name" value="Ig-like_fold"/>
</dbReference>
<dbReference type="PANTHER" id="PTHR44337:SF8">
    <property type="entry name" value="IMMUNOGLOBULIN SUBTYPE DOMAIN-CONTAINING PROTEIN"/>
    <property type="match status" value="1"/>
</dbReference>
<accession>A0A1S3RL76</accession>
<dbReference type="SUPFAM" id="SSF48726">
    <property type="entry name" value="Immunoglobulin"/>
    <property type="match status" value="1"/>
</dbReference>
<dbReference type="GeneID" id="106603657"/>
<evidence type="ECO:0000259" key="7">
    <source>
        <dbReference type="PROSITE" id="PS50835"/>
    </source>
</evidence>
<dbReference type="Gene3D" id="2.60.40.10">
    <property type="entry name" value="Immunoglobulins"/>
    <property type="match status" value="1"/>
</dbReference>
<feature type="region of interest" description="Disordered" evidence="5">
    <location>
        <begin position="130"/>
        <end position="150"/>
    </location>
</feature>
<keyword evidence="1" id="KW-0732">Signal</keyword>
<dbReference type="InterPro" id="IPR036179">
    <property type="entry name" value="Ig-like_dom_sf"/>
</dbReference>
<evidence type="ECO:0000256" key="4">
    <source>
        <dbReference type="ARBA" id="ARBA00023319"/>
    </source>
</evidence>
<keyword evidence="6" id="KW-0812">Transmembrane</keyword>
<dbReference type="RefSeq" id="XP_014053061.2">
    <property type="nucleotide sequence ID" value="XM_014197586.2"/>
</dbReference>
<dbReference type="CDD" id="cd00096">
    <property type="entry name" value="Ig"/>
    <property type="match status" value="1"/>
</dbReference>
<dbReference type="PANTHER" id="PTHR44337">
    <property type="entry name" value="CARCINOEMBRYONIC ANTIGEN-RELATED CELL ADHESION MOLECULE 8"/>
    <property type="match status" value="1"/>
</dbReference>
<evidence type="ECO:0000256" key="3">
    <source>
        <dbReference type="ARBA" id="ARBA00023180"/>
    </source>
</evidence>
<dbReference type="AlphaFoldDB" id="A0A1S3RL76"/>
<dbReference type="InterPro" id="IPR007110">
    <property type="entry name" value="Ig-like_dom"/>
</dbReference>
<dbReference type="InterPro" id="IPR013098">
    <property type="entry name" value="Ig_I-set"/>
</dbReference>
<keyword evidence="8" id="KW-1185">Reference proteome</keyword>
<dbReference type="Proteomes" id="UP001652741">
    <property type="component" value="Chromosome ssa04"/>
</dbReference>